<feature type="compositionally biased region" description="Low complexity" evidence="1">
    <location>
        <begin position="223"/>
        <end position="238"/>
    </location>
</feature>
<protein>
    <submittedName>
        <fullName evidence="2">Uncharacterized protein</fullName>
    </submittedName>
</protein>
<feature type="compositionally biased region" description="Polar residues" evidence="1">
    <location>
        <begin position="160"/>
        <end position="175"/>
    </location>
</feature>
<feature type="compositionally biased region" description="Polar residues" evidence="1">
    <location>
        <begin position="115"/>
        <end position="135"/>
    </location>
</feature>
<reference evidence="2" key="2">
    <citation type="submission" date="2020-05" db="EMBL/GenBank/DDBJ databases">
        <authorList>
            <person name="Kim H.-S."/>
            <person name="Proctor R.H."/>
            <person name="Brown D.W."/>
        </authorList>
    </citation>
    <scope>NUCLEOTIDE SEQUENCE</scope>
    <source>
        <strain evidence="2">NRRL 45417</strain>
    </source>
</reference>
<proteinExistence type="predicted"/>
<dbReference type="EMBL" id="JABFAI010000230">
    <property type="protein sequence ID" value="KAF4949767.1"/>
    <property type="molecule type" value="Genomic_DNA"/>
</dbReference>
<feature type="compositionally biased region" description="Basic residues" evidence="1">
    <location>
        <begin position="213"/>
        <end position="222"/>
    </location>
</feature>
<accession>A0A8H4T222</accession>
<reference evidence="2" key="1">
    <citation type="journal article" date="2020" name="BMC Genomics">
        <title>Correction to: Identification and distribution of gene clusters required for synthesis of sphingolipid metabolism inhibitors in diverse species of the filamentous fungus Fusarium.</title>
        <authorList>
            <person name="Kim H.S."/>
            <person name="Lohmar J.M."/>
            <person name="Busman M."/>
            <person name="Brown D.W."/>
            <person name="Naumann T.A."/>
            <person name="Divon H.H."/>
            <person name="Lysoe E."/>
            <person name="Uhlig S."/>
            <person name="Proctor R.H."/>
        </authorList>
    </citation>
    <scope>NUCLEOTIDE SEQUENCE</scope>
    <source>
        <strain evidence="2">NRRL 45417</strain>
    </source>
</reference>
<feature type="compositionally biased region" description="Basic and acidic residues" evidence="1">
    <location>
        <begin position="143"/>
        <end position="157"/>
    </location>
</feature>
<sequence length="245" mass="26211">MPATDSSEKKRAFIAAVGRALKNKQAKQYDEAKALEPLVKGGEEAEGETKKRDVAESQIFEYKLPYYSRRAQSKSEPSQASQGSDGADVDNELLSSTGKQMSPHRRVTLPPMKTGTGSQIPVATGHNQAVSSASQGAKVCDSTIDRCSDKQSAEEKAQPTMLSRSTTCPSSSNKDPQGEDGVTAGTNTTDSLKHGSNKISEPRENPISSTSRRGGRGGRRGRSSWYRGRSGRGSYRGSPQGRQAA</sequence>
<comment type="caution">
    <text evidence="2">The sequence shown here is derived from an EMBL/GenBank/DDBJ whole genome shotgun (WGS) entry which is preliminary data.</text>
</comment>
<feature type="region of interest" description="Disordered" evidence="1">
    <location>
        <begin position="66"/>
        <end position="245"/>
    </location>
</feature>
<dbReference type="Proteomes" id="UP000604273">
    <property type="component" value="Unassembled WGS sequence"/>
</dbReference>
<gene>
    <name evidence="2" type="ORF">FGADI_8635</name>
</gene>
<organism evidence="2 3">
    <name type="scientific">Fusarium gaditjirri</name>
    <dbReference type="NCBI Taxonomy" id="282569"/>
    <lineage>
        <taxon>Eukaryota</taxon>
        <taxon>Fungi</taxon>
        <taxon>Dikarya</taxon>
        <taxon>Ascomycota</taxon>
        <taxon>Pezizomycotina</taxon>
        <taxon>Sordariomycetes</taxon>
        <taxon>Hypocreomycetidae</taxon>
        <taxon>Hypocreales</taxon>
        <taxon>Nectriaceae</taxon>
        <taxon>Fusarium</taxon>
        <taxon>Fusarium nisikadoi species complex</taxon>
    </lineage>
</organism>
<dbReference type="AlphaFoldDB" id="A0A8H4T222"/>
<evidence type="ECO:0000313" key="3">
    <source>
        <dbReference type="Proteomes" id="UP000604273"/>
    </source>
</evidence>
<evidence type="ECO:0000256" key="1">
    <source>
        <dbReference type="SAM" id="MobiDB-lite"/>
    </source>
</evidence>
<evidence type="ECO:0000313" key="2">
    <source>
        <dbReference type="EMBL" id="KAF4949767.1"/>
    </source>
</evidence>
<name>A0A8H4T222_9HYPO</name>
<keyword evidence="3" id="KW-1185">Reference proteome</keyword>
<feature type="compositionally biased region" description="Polar residues" evidence="1">
    <location>
        <begin position="74"/>
        <end position="84"/>
    </location>
</feature>
<dbReference type="OrthoDB" id="5097598at2759"/>